<dbReference type="Gene3D" id="1.10.287.1260">
    <property type="match status" value="1"/>
</dbReference>
<proteinExistence type="predicted"/>
<dbReference type="AlphaFoldDB" id="A0A2S7WUQ3"/>
<feature type="transmembrane region" description="Helical" evidence="5">
    <location>
        <begin position="74"/>
        <end position="106"/>
    </location>
</feature>
<feature type="transmembrane region" description="Helical" evidence="5">
    <location>
        <begin position="50"/>
        <end position="68"/>
    </location>
</feature>
<comment type="subcellular location">
    <subcellularLocation>
        <location evidence="1">Membrane</location>
    </subcellularLocation>
</comment>
<evidence type="ECO:0000256" key="3">
    <source>
        <dbReference type="ARBA" id="ARBA00022989"/>
    </source>
</evidence>
<evidence type="ECO:0000256" key="2">
    <source>
        <dbReference type="ARBA" id="ARBA00022692"/>
    </source>
</evidence>
<feature type="transmembrane region" description="Helical" evidence="5">
    <location>
        <begin position="12"/>
        <end position="29"/>
    </location>
</feature>
<evidence type="ECO:0000256" key="5">
    <source>
        <dbReference type="SAM" id="Phobius"/>
    </source>
</evidence>
<sequence length="167" mass="19099">MENYYSKIIESLIVLVVFVIARIVAYKLINRTVKKRLVQKSRSQIIRKTIRFIILLICLTILLIIWGVKQSELAVFIGSVLTVIGVAMFAQWSILSNITASIVLFFNHSVKMDDTISIMESKDYEIQGKVTDIGLFFVTLVTTETQEEITLPNNVFLQKTIRKIITN</sequence>
<dbReference type="Proteomes" id="UP000239068">
    <property type="component" value="Unassembled WGS sequence"/>
</dbReference>
<comment type="caution">
    <text evidence="7">The sequence shown here is derived from an EMBL/GenBank/DDBJ whole genome shotgun (WGS) entry which is preliminary data.</text>
</comment>
<dbReference type="GO" id="GO:0008381">
    <property type="term" value="F:mechanosensitive monoatomic ion channel activity"/>
    <property type="evidence" value="ECO:0007669"/>
    <property type="project" value="InterPro"/>
</dbReference>
<dbReference type="OrthoDB" id="5705501at2"/>
<gene>
    <name evidence="7" type="ORF">BTO16_01430</name>
</gene>
<reference evidence="7 8" key="1">
    <citation type="submission" date="2016-12" db="EMBL/GenBank/DDBJ databases">
        <title>Trade-off between light-utilization and light-protection in marine flavobacteria.</title>
        <authorList>
            <person name="Kumagai Y."/>
            <person name="Yoshizawa S."/>
            <person name="Kogure K."/>
            <person name="Iwasaki W."/>
        </authorList>
    </citation>
    <scope>NUCLEOTIDE SEQUENCE [LARGE SCALE GENOMIC DNA]</scope>
    <source>
        <strain evidence="7 8">ATCC 43844</strain>
    </source>
</reference>
<dbReference type="SUPFAM" id="SSF50182">
    <property type="entry name" value="Sm-like ribonucleoproteins"/>
    <property type="match status" value="1"/>
</dbReference>
<dbReference type="PANTHER" id="PTHR30221">
    <property type="entry name" value="SMALL-CONDUCTANCE MECHANOSENSITIVE CHANNEL"/>
    <property type="match status" value="1"/>
</dbReference>
<dbReference type="InterPro" id="IPR045275">
    <property type="entry name" value="MscS_archaea/bacteria_type"/>
</dbReference>
<dbReference type="EMBL" id="MSCM01000001">
    <property type="protein sequence ID" value="PQJ81319.1"/>
    <property type="molecule type" value="Genomic_DNA"/>
</dbReference>
<keyword evidence="4 5" id="KW-0472">Membrane</keyword>
<evidence type="ECO:0000256" key="1">
    <source>
        <dbReference type="ARBA" id="ARBA00004370"/>
    </source>
</evidence>
<dbReference type="Pfam" id="PF00924">
    <property type="entry name" value="MS_channel_2nd"/>
    <property type="match status" value="1"/>
</dbReference>
<feature type="domain" description="Mechanosensitive ion channel MscS" evidence="6">
    <location>
        <begin position="94"/>
        <end position="161"/>
    </location>
</feature>
<evidence type="ECO:0000313" key="8">
    <source>
        <dbReference type="Proteomes" id="UP000239068"/>
    </source>
</evidence>
<dbReference type="Gene3D" id="2.30.30.60">
    <property type="match status" value="1"/>
</dbReference>
<keyword evidence="8" id="KW-1185">Reference proteome</keyword>
<keyword evidence="3 5" id="KW-1133">Transmembrane helix</keyword>
<dbReference type="InterPro" id="IPR023408">
    <property type="entry name" value="MscS_beta-dom_sf"/>
</dbReference>
<protein>
    <recommendedName>
        <fullName evidence="6">Mechanosensitive ion channel MscS domain-containing protein</fullName>
    </recommendedName>
</protein>
<dbReference type="RefSeq" id="WP_105019898.1">
    <property type="nucleotide sequence ID" value="NZ_MSCM01000001.1"/>
</dbReference>
<dbReference type="InterPro" id="IPR006685">
    <property type="entry name" value="MscS_channel_2nd"/>
</dbReference>
<evidence type="ECO:0000259" key="6">
    <source>
        <dbReference type="Pfam" id="PF00924"/>
    </source>
</evidence>
<accession>A0A2S7WUQ3</accession>
<keyword evidence="2 5" id="KW-0812">Transmembrane</keyword>
<evidence type="ECO:0000256" key="4">
    <source>
        <dbReference type="ARBA" id="ARBA00023136"/>
    </source>
</evidence>
<evidence type="ECO:0000313" key="7">
    <source>
        <dbReference type="EMBL" id="PQJ81319.1"/>
    </source>
</evidence>
<dbReference type="InterPro" id="IPR010920">
    <property type="entry name" value="LSM_dom_sf"/>
</dbReference>
<name>A0A2S7WUQ3_9FLAO</name>
<organism evidence="7 8">
    <name type="scientific">Polaribacter glomeratus</name>
    <dbReference type="NCBI Taxonomy" id="102"/>
    <lineage>
        <taxon>Bacteria</taxon>
        <taxon>Pseudomonadati</taxon>
        <taxon>Bacteroidota</taxon>
        <taxon>Flavobacteriia</taxon>
        <taxon>Flavobacteriales</taxon>
        <taxon>Flavobacteriaceae</taxon>
    </lineage>
</organism>
<dbReference type="PANTHER" id="PTHR30221:SF8">
    <property type="entry name" value="SMALL-CONDUCTANCE MECHANOSENSITIVE CHANNEL"/>
    <property type="match status" value="1"/>
</dbReference>
<dbReference type="GO" id="GO:0016020">
    <property type="term" value="C:membrane"/>
    <property type="evidence" value="ECO:0007669"/>
    <property type="project" value="UniProtKB-SubCell"/>
</dbReference>